<dbReference type="Proteomes" id="UP000284250">
    <property type="component" value="Unassembled WGS sequence"/>
</dbReference>
<accession>A0A418QQF4</accession>
<protein>
    <recommendedName>
        <fullName evidence="4">Transporter</fullName>
    </recommendedName>
</protein>
<keyword evidence="3" id="KW-1185">Reference proteome</keyword>
<feature type="chain" id="PRO_5019301420" description="Transporter" evidence="1">
    <location>
        <begin position="23"/>
        <end position="294"/>
    </location>
</feature>
<evidence type="ECO:0000313" key="2">
    <source>
        <dbReference type="EMBL" id="RIY07373.1"/>
    </source>
</evidence>
<dbReference type="RefSeq" id="WP_119656956.1">
    <property type="nucleotide sequence ID" value="NZ_JBHUOI010000058.1"/>
</dbReference>
<dbReference type="OrthoDB" id="5562884at2"/>
<proteinExistence type="predicted"/>
<reference evidence="2 3" key="1">
    <citation type="submission" date="2018-09" db="EMBL/GenBank/DDBJ databases">
        <authorList>
            <person name="Zeman M."/>
            <person name="Pardy F."/>
        </authorList>
    </citation>
    <scope>NUCLEOTIDE SEQUENCE [LARGE SCALE GENOMIC DNA]</scope>
    <source>
        <strain evidence="2 3">CCM 8852</strain>
    </source>
</reference>
<keyword evidence="1" id="KW-0732">Signal</keyword>
<evidence type="ECO:0008006" key="4">
    <source>
        <dbReference type="Google" id="ProtNLM"/>
    </source>
</evidence>
<feature type="signal peptide" evidence="1">
    <location>
        <begin position="1"/>
        <end position="22"/>
    </location>
</feature>
<organism evidence="2 3">
    <name type="scientific">Hymenobacter rubripertinctus</name>
    <dbReference type="NCBI Taxonomy" id="2029981"/>
    <lineage>
        <taxon>Bacteria</taxon>
        <taxon>Pseudomonadati</taxon>
        <taxon>Bacteroidota</taxon>
        <taxon>Cytophagia</taxon>
        <taxon>Cytophagales</taxon>
        <taxon>Hymenobacteraceae</taxon>
        <taxon>Hymenobacter</taxon>
    </lineage>
</organism>
<dbReference type="EMBL" id="QYCN01000030">
    <property type="protein sequence ID" value="RIY07373.1"/>
    <property type="molecule type" value="Genomic_DNA"/>
</dbReference>
<comment type="caution">
    <text evidence="2">The sequence shown here is derived from an EMBL/GenBank/DDBJ whole genome shotgun (WGS) entry which is preliminary data.</text>
</comment>
<reference evidence="2 3" key="2">
    <citation type="submission" date="2019-01" db="EMBL/GenBank/DDBJ databases">
        <title>Hymenobacter humicola sp. nov., isolated from soils in Antarctica.</title>
        <authorList>
            <person name="Sedlacek I."/>
            <person name="Holochova P."/>
            <person name="Kralova S."/>
            <person name="Pantucek R."/>
            <person name="Stankova E."/>
            <person name="Vrbovska V."/>
            <person name="Kristofova L."/>
            <person name="Svec P."/>
            <person name="Busse H.-J."/>
        </authorList>
    </citation>
    <scope>NUCLEOTIDE SEQUENCE [LARGE SCALE GENOMIC DNA]</scope>
    <source>
        <strain evidence="2 3">CCM 8852</strain>
    </source>
</reference>
<dbReference type="AlphaFoldDB" id="A0A418QQF4"/>
<name>A0A418QQF4_9BACT</name>
<gene>
    <name evidence="2" type="ORF">D0T11_16740</name>
</gene>
<evidence type="ECO:0000313" key="3">
    <source>
        <dbReference type="Proteomes" id="UP000284250"/>
    </source>
</evidence>
<evidence type="ECO:0000256" key="1">
    <source>
        <dbReference type="SAM" id="SignalP"/>
    </source>
</evidence>
<sequence length="294" mass="31230">MNTSYFSPIVAILLLSGVTAQAQSLSSGFMSGKKHGSISVSTTQEWYKQVYLAPEKIDEVPIFERIQVQSVNLFANYGITDKIEAVVSLPYVRSEGHASPQVLQDGNYTNVRQGLQDVTGLLKFKGYSTELGSSILNLLGVVSVSTPASNYKNEQGLEYIIAIGNGATKVATSGIAHLQTASGVFVTAQTGYSVRSGRVPNAFLAETKVGYAGPLFYVDGWIAYQKSASSGTDILQPGFDGFFPATRVDFTRVGLSAFRPLAQGFGLVLGASTYIGGRNVGKSTGLTGGLAYNF</sequence>